<evidence type="ECO:0000313" key="14">
    <source>
        <dbReference type="Proteomes" id="UP001162640"/>
    </source>
</evidence>
<keyword evidence="5" id="KW-0808">Transferase</keyword>
<evidence type="ECO:0000256" key="1">
    <source>
        <dbReference type="ARBA" id="ARBA00004123"/>
    </source>
</evidence>
<keyword evidence="7" id="KW-0156">Chromatin regulator</keyword>
<dbReference type="PANTHER" id="PTHR21451">
    <property type="entry name" value="HISTONE H3 METHYLTRANSFERASE"/>
    <property type="match status" value="1"/>
</dbReference>
<evidence type="ECO:0000256" key="5">
    <source>
        <dbReference type="ARBA" id="ARBA00022679"/>
    </source>
</evidence>
<dbReference type="CDD" id="cd02440">
    <property type="entry name" value="AdoMet_MTases"/>
    <property type="match status" value="1"/>
</dbReference>
<keyword evidence="6" id="KW-0949">S-adenosyl-L-methionine</keyword>
<dbReference type="GO" id="GO:0005634">
    <property type="term" value="C:nucleus"/>
    <property type="evidence" value="ECO:0007669"/>
    <property type="project" value="UniProtKB-SubCell"/>
</dbReference>
<proteinExistence type="predicted"/>
<dbReference type="EC" id="2.1.1.360" evidence="2"/>
<dbReference type="GO" id="GO:0140956">
    <property type="term" value="F:histone H3K79 trimethyltransferase activity"/>
    <property type="evidence" value="ECO:0007669"/>
    <property type="project" value="UniProtKB-EC"/>
</dbReference>
<evidence type="ECO:0000256" key="6">
    <source>
        <dbReference type="ARBA" id="ARBA00022691"/>
    </source>
</evidence>
<evidence type="ECO:0000313" key="13">
    <source>
        <dbReference type="EMBL" id="GMH94003.1"/>
    </source>
</evidence>
<feature type="compositionally biased region" description="Basic and acidic residues" evidence="11">
    <location>
        <begin position="140"/>
        <end position="151"/>
    </location>
</feature>
<dbReference type="Gene3D" id="3.40.50.150">
    <property type="entry name" value="Vaccinia Virus protein VP39"/>
    <property type="match status" value="1"/>
</dbReference>
<dbReference type="InterPro" id="IPR030445">
    <property type="entry name" value="H3-K79_meTrfase"/>
</dbReference>
<accession>A0A9W7EY14</accession>
<comment type="subcellular location">
    <subcellularLocation>
        <location evidence="1">Nucleus</location>
    </subcellularLocation>
</comment>
<dbReference type="InterPro" id="IPR025789">
    <property type="entry name" value="DOT1_dom"/>
</dbReference>
<sequence length="525" mass="59487">MDSFSSPLISLVKTIYHGLPPEYLLSEIIRCIHAHSSDPTALQGALFMLLGETNVDSIFSVFEHVESVSEACKTQCFEEYVKLPSSSITGPSTRKESSASKEKKSELPAPKKTTEKPPVPKKTQKEPTKKAATPEIADDMTDKRASTDRETLFSTTTSSSSVTPSISREGSKYLTLEEYEGFIDYHTGRYPDLKAGKIEDSSWVRDANGRTREGDADYVKSQYGRIYNCAMKYIIDEVMSELGPEHKFLDIGAGIGNTVHQVALMYGCDSRGIEIDKARNDIALMNWLFMEPDIQKIGLPHGSVELLEGHIEDAAYLKFIFEADFVFVNHYNGVFKKNTEQQSRKEEYVKHPDYHVAALFAQMKVGTVMVTMENITEIGRSQENIAEDLERRGEEVKGKNLSFFNERSFEMDIKQPFTWSSGSHGKYEVHVYTRPDQRSEHCGKSLREWSEWKEEIEGKVPEFPPKNLDERFQQPHQFACKDKICIEWALDHGVLPMVLAKKKSMCPNSKESCTTIDLNLCNLCD</sequence>
<reference evidence="14" key="1">
    <citation type="journal article" date="2023" name="Commun. Biol.">
        <title>Genome analysis of Parmales, the sister group of diatoms, reveals the evolutionary specialization of diatoms from phago-mixotrophs to photoautotrophs.</title>
        <authorList>
            <person name="Ban H."/>
            <person name="Sato S."/>
            <person name="Yoshikawa S."/>
            <person name="Yamada K."/>
            <person name="Nakamura Y."/>
            <person name="Ichinomiya M."/>
            <person name="Sato N."/>
            <person name="Blanc-Mathieu R."/>
            <person name="Endo H."/>
            <person name="Kuwata A."/>
            <person name="Ogata H."/>
        </authorList>
    </citation>
    <scope>NUCLEOTIDE SEQUENCE [LARGE SCALE GENOMIC DNA]</scope>
</reference>
<dbReference type="AlphaFoldDB" id="A0A9W7EY14"/>
<dbReference type="GO" id="GO:0000077">
    <property type="term" value="P:DNA damage checkpoint signaling"/>
    <property type="evidence" value="ECO:0007669"/>
    <property type="project" value="TreeGrafter"/>
</dbReference>
<dbReference type="EMBL" id="BLQM01000542">
    <property type="protein sequence ID" value="GMH94003.1"/>
    <property type="molecule type" value="Genomic_DNA"/>
</dbReference>
<name>A0A9W7EY14_9STRA</name>
<evidence type="ECO:0000259" key="12">
    <source>
        <dbReference type="Pfam" id="PF08123"/>
    </source>
</evidence>
<feature type="domain" description="DOT1" evidence="12">
    <location>
        <begin position="221"/>
        <end position="381"/>
    </location>
</feature>
<evidence type="ECO:0000256" key="4">
    <source>
        <dbReference type="ARBA" id="ARBA00022603"/>
    </source>
</evidence>
<gene>
    <name evidence="13" type="ORF">TL16_g12782</name>
</gene>
<evidence type="ECO:0000256" key="8">
    <source>
        <dbReference type="ARBA" id="ARBA00023242"/>
    </source>
</evidence>
<organism evidence="13 14">
    <name type="scientific">Triparma laevis f. inornata</name>
    <dbReference type="NCBI Taxonomy" id="1714386"/>
    <lineage>
        <taxon>Eukaryota</taxon>
        <taxon>Sar</taxon>
        <taxon>Stramenopiles</taxon>
        <taxon>Ochrophyta</taxon>
        <taxon>Bolidophyceae</taxon>
        <taxon>Parmales</taxon>
        <taxon>Triparmaceae</taxon>
        <taxon>Triparma</taxon>
    </lineage>
</organism>
<dbReference type="GO" id="GO:0006281">
    <property type="term" value="P:DNA repair"/>
    <property type="evidence" value="ECO:0007669"/>
    <property type="project" value="TreeGrafter"/>
</dbReference>
<dbReference type="Pfam" id="PF08123">
    <property type="entry name" value="DOT1"/>
    <property type="match status" value="1"/>
</dbReference>
<comment type="caution">
    <text evidence="13">The sequence shown here is derived from an EMBL/GenBank/DDBJ whole genome shotgun (WGS) entry which is preliminary data.</text>
</comment>
<dbReference type="GO" id="GO:0032259">
    <property type="term" value="P:methylation"/>
    <property type="evidence" value="ECO:0007669"/>
    <property type="project" value="UniProtKB-KW"/>
</dbReference>
<evidence type="ECO:0000256" key="2">
    <source>
        <dbReference type="ARBA" id="ARBA00012190"/>
    </source>
</evidence>
<dbReference type="PANTHER" id="PTHR21451:SF0">
    <property type="entry name" value="HISTONE-LYSINE N-METHYLTRANSFERASE, H3 LYSINE-79 SPECIFIC"/>
    <property type="match status" value="1"/>
</dbReference>
<comment type="catalytic activity">
    <reaction evidence="10">
        <text>L-lysyl(79)-[histone H3] + 3 S-adenosyl-L-methionine = N(6),N(6),N(6)-trimethyl-L-lysyl(79)-[histone H3] + 3 S-adenosyl-L-homocysteine + 3 H(+)</text>
        <dbReference type="Rhea" id="RHEA:60328"/>
        <dbReference type="Rhea" id="RHEA-COMP:15549"/>
        <dbReference type="Rhea" id="RHEA-COMP:15552"/>
        <dbReference type="ChEBI" id="CHEBI:15378"/>
        <dbReference type="ChEBI" id="CHEBI:29969"/>
        <dbReference type="ChEBI" id="CHEBI:57856"/>
        <dbReference type="ChEBI" id="CHEBI:59789"/>
        <dbReference type="ChEBI" id="CHEBI:61961"/>
        <dbReference type="EC" id="2.1.1.360"/>
    </reaction>
</comment>
<keyword evidence="8" id="KW-0539">Nucleus</keyword>
<dbReference type="SUPFAM" id="SSF53335">
    <property type="entry name" value="S-adenosyl-L-methionine-dependent methyltransferases"/>
    <property type="match status" value="1"/>
</dbReference>
<dbReference type="Proteomes" id="UP001162640">
    <property type="component" value="Unassembled WGS sequence"/>
</dbReference>
<evidence type="ECO:0000256" key="10">
    <source>
        <dbReference type="ARBA" id="ARBA00047770"/>
    </source>
</evidence>
<evidence type="ECO:0000256" key="7">
    <source>
        <dbReference type="ARBA" id="ARBA00022853"/>
    </source>
</evidence>
<dbReference type="InterPro" id="IPR029063">
    <property type="entry name" value="SAM-dependent_MTases_sf"/>
</dbReference>
<evidence type="ECO:0000256" key="11">
    <source>
        <dbReference type="SAM" id="MobiDB-lite"/>
    </source>
</evidence>
<protein>
    <recommendedName>
        <fullName evidence="3">Histone-lysine N-methyltransferase, H3 lysine-79 specific</fullName>
        <ecNumber evidence="2">2.1.1.360</ecNumber>
    </recommendedName>
    <alternativeName>
        <fullName evidence="9">Histone H3-K79 methyltransferase</fullName>
    </alternativeName>
</protein>
<feature type="region of interest" description="Disordered" evidence="11">
    <location>
        <begin position="85"/>
        <end position="167"/>
    </location>
</feature>
<feature type="compositionally biased region" description="Basic and acidic residues" evidence="11">
    <location>
        <begin position="93"/>
        <end position="106"/>
    </location>
</feature>
<keyword evidence="4" id="KW-0489">Methyltransferase</keyword>
<feature type="compositionally biased region" description="Low complexity" evidence="11">
    <location>
        <begin position="154"/>
        <end position="167"/>
    </location>
</feature>
<evidence type="ECO:0000256" key="3">
    <source>
        <dbReference type="ARBA" id="ARBA00020987"/>
    </source>
</evidence>
<evidence type="ECO:0000256" key="9">
    <source>
        <dbReference type="ARBA" id="ARBA00029821"/>
    </source>
</evidence>